<dbReference type="EMBL" id="CAKLDI010000001">
    <property type="protein sequence ID" value="CAH0533423.1"/>
    <property type="molecule type" value="Genomic_DNA"/>
</dbReference>
<dbReference type="InterPro" id="IPR015421">
    <property type="entry name" value="PyrdxlP-dep_Trfase_major"/>
</dbReference>
<comment type="pathway">
    <text evidence="2">Cofactor biosynthesis; biotin biosynthesis.</text>
</comment>
<evidence type="ECO:0000256" key="2">
    <source>
        <dbReference type="ARBA" id="ARBA00004746"/>
    </source>
</evidence>
<evidence type="ECO:0000313" key="14">
    <source>
        <dbReference type="EMBL" id="CAH0533423.1"/>
    </source>
</evidence>
<keyword evidence="8 12" id="KW-0663">Pyridoxal phosphate</keyword>
<accession>A0ABN8DSA1</accession>
<dbReference type="GO" id="GO:0008710">
    <property type="term" value="F:8-amino-7-oxononanoate synthase activity"/>
    <property type="evidence" value="ECO:0007669"/>
    <property type="project" value="UniProtKB-EC"/>
</dbReference>
<evidence type="ECO:0000256" key="8">
    <source>
        <dbReference type="ARBA" id="ARBA00022898"/>
    </source>
</evidence>
<dbReference type="Gene3D" id="3.90.1150.10">
    <property type="entry name" value="Aspartate Aminotransferase, domain 1"/>
    <property type="match status" value="1"/>
</dbReference>
<evidence type="ECO:0000256" key="1">
    <source>
        <dbReference type="ARBA" id="ARBA00001933"/>
    </source>
</evidence>
<dbReference type="Gene3D" id="3.40.640.10">
    <property type="entry name" value="Type I PLP-dependent aspartate aminotransferase-like (Major domain)"/>
    <property type="match status" value="1"/>
</dbReference>
<protein>
    <recommendedName>
        <fullName evidence="5">8-amino-7-oxononanoate synthase</fullName>
        <ecNumber evidence="5">2.3.1.47</ecNumber>
    </recommendedName>
    <alternativeName>
        <fullName evidence="9">7-keto-8-amino-pelargonic acid synthase</fullName>
    </alternativeName>
    <alternativeName>
        <fullName evidence="10">8-amino-7-ketopelargonate synthase</fullName>
    </alternativeName>
</protein>
<organism evidence="14 15">
    <name type="scientific">Vibrio stylophorae</name>
    <dbReference type="NCBI Taxonomy" id="659351"/>
    <lineage>
        <taxon>Bacteria</taxon>
        <taxon>Pseudomonadati</taxon>
        <taxon>Pseudomonadota</taxon>
        <taxon>Gammaproteobacteria</taxon>
        <taxon>Vibrionales</taxon>
        <taxon>Vibrionaceae</taxon>
        <taxon>Vibrio</taxon>
    </lineage>
</organism>
<proteinExistence type="inferred from homology"/>
<evidence type="ECO:0000256" key="11">
    <source>
        <dbReference type="ARBA" id="ARBA00047715"/>
    </source>
</evidence>
<comment type="similarity">
    <text evidence="3">Belongs to the class-II pyridoxal-phosphate-dependent aminotransferase family. BioF subfamily.</text>
</comment>
<evidence type="ECO:0000256" key="3">
    <source>
        <dbReference type="ARBA" id="ARBA00010008"/>
    </source>
</evidence>
<dbReference type="Proteomes" id="UP000838672">
    <property type="component" value="Unassembled WGS sequence"/>
</dbReference>
<dbReference type="SUPFAM" id="SSF53383">
    <property type="entry name" value="PLP-dependent transferases"/>
    <property type="match status" value="1"/>
</dbReference>
<feature type="domain" description="Aminotransferase class I/classII large" evidence="13">
    <location>
        <begin position="32"/>
        <end position="383"/>
    </location>
</feature>
<reference evidence="14" key="1">
    <citation type="submission" date="2021-11" db="EMBL/GenBank/DDBJ databases">
        <authorList>
            <person name="Rodrigo-Torres L."/>
            <person name="Arahal R. D."/>
            <person name="Lucena T."/>
        </authorList>
    </citation>
    <scope>NUCLEOTIDE SEQUENCE</scope>
    <source>
        <strain evidence="14">CECT 7929</strain>
    </source>
</reference>
<evidence type="ECO:0000256" key="10">
    <source>
        <dbReference type="ARBA" id="ARBA00033381"/>
    </source>
</evidence>
<keyword evidence="14" id="KW-0012">Acyltransferase</keyword>
<evidence type="ECO:0000256" key="12">
    <source>
        <dbReference type="RuleBase" id="RU003693"/>
    </source>
</evidence>
<evidence type="ECO:0000313" key="15">
    <source>
        <dbReference type="Proteomes" id="UP000838672"/>
    </source>
</evidence>
<evidence type="ECO:0000256" key="5">
    <source>
        <dbReference type="ARBA" id="ARBA00013187"/>
    </source>
</evidence>
<name>A0ABN8DSA1_9VIBR</name>
<evidence type="ECO:0000256" key="9">
    <source>
        <dbReference type="ARBA" id="ARBA00032610"/>
    </source>
</evidence>
<evidence type="ECO:0000259" key="13">
    <source>
        <dbReference type="Pfam" id="PF00155"/>
    </source>
</evidence>
<dbReference type="InterPro" id="IPR050087">
    <property type="entry name" value="AON_synthase_class-II"/>
</dbReference>
<dbReference type="EC" id="2.3.1.47" evidence="5"/>
<keyword evidence="15" id="KW-1185">Reference proteome</keyword>
<comment type="cofactor">
    <cofactor evidence="1 12">
        <name>pyridoxal 5'-phosphate</name>
        <dbReference type="ChEBI" id="CHEBI:597326"/>
    </cofactor>
</comment>
<evidence type="ECO:0000256" key="4">
    <source>
        <dbReference type="ARBA" id="ARBA00011738"/>
    </source>
</evidence>
<dbReference type="RefSeq" id="WP_237465859.1">
    <property type="nucleotide sequence ID" value="NZ_CAKLDI010000001.1"/>
</dbReference>
<dbReference type="PROSITE" id="PS00599">
    <property type="entry name" value="AA_TRANSFER_CLASS_2"/>
    <property type="match status" value="1"/>
</dbReference>
<dbReference type="Pfam" id="PF00155">
    <property type="entry name" value="Aminotran_1_2"/>
    <property type="match status" value="1"/>
</dbReference>
<dbReference type="InterPro" id="IPR004839">
    <property type="entry name" value="Aminotransferase_I/II_large"/>
</dbReference>
<evidence type="ECO:0000256" key="7">
    <source>
        <dbReference type="ARBA" id="ARBA00022756"/>
    </source>
</evidence>
<dbReference type="InterPro" id="IPR015422">
    <property type="entry name" value="PyrdxlP-dep_Trfase_small"/>
</dbReference>
<comment type="caution">
    <text evidence="14">The sequence shown here is derived from an EMBL/GenBank/DDBJ whole genome shotgun (WGS) entry which is preliminary data.</text>
</comment>
<sequence length="403" mass="43709">MTRLFNQRQQAALMARRAQGLYRQHAVFAGGMLNFASNDYLGLSQHKAVIAAWQQAAKAGVGATASPAVVGFHATHQALVASLCDWLGFEDALLFNSGFSANQTLLHTVVEPQDRLFQDKLNHASLIDAGLHTKAHHRRFAHNDSQALARLIKKHNAQAGQDWVVTEGIFSMDGDSAPLTELSALCQQQGAALILDDAHGIGVTGEQGRGSCDVAKIKPDYLMVTFGKALGIGGAAILSTQQNIDYLRQFSRHYVYSTAMPIAQAAAIQCAIEIVRWQPELREKLQNNSAYFDQGLRQLATEFGELGTASMPALMSARMPTLAIKPVILKSSVRTMHIARHLAAQGIQVGAIRPPTVAPNSARLRICLSAAHTEAHIDKLLNELRHALAQPQPIENLSQELAC</sequence>
<dbReference type="PANTHER" id="PTHR13693:SF100">
    <property type="entry name" value="8-AMINO-7-OXONONANOATE SYNTHASE"/>
    <property type="match status" value="1"/>
</dbReference>
<dbReference type="PANTHER" id="PTHR13693">
    <property type="entry name" value="CLASS II AMINOTRANSFERASE/8-AMINO-7-OXONONANOATE SYNTHASE"/>
    <property type="match status" value="1"/>
</dbReference>
<comment type="subunit">
    <text evidence="4">Homodimer.</text>
</comment>
<keyword evidence="7" id="KW-0093">Biotin biosynthesis</keyword>
<dbReference type="InterPro" id="IPR015424">
    <property type="entry name" value="PyrdxlP-dep_Trfase"/>
</dbReference>
<gene>
    <name evidence="14" type="primary">bioF</name>
    <name evidence="14" type="ORF">VST7929_01291</name>
</gene>
<comment type="catalytic activity">
    <reaction evidence="11">
        <text>6-carboxyhexanoyl-[ACP] + L-alanine + H(+) = (8S)-8-amino-7-oxononanoate + holo-[ACP] + CO2</text>
        <dbReference type="Rhea" id="RHEA:42288"/>
        <dbReference type="Rhea" id="RHEA-COMP:9685"/>
        <dbReference type="Rhea" id="RHEA-COMP:9955"/>
        <dbReference type="ChEBI" id="CHEBI:15378"/>
        <dbReference type="ChEBI" id="CHEBI:16526"/>
        <dbReference type="ChEBI" id="CHEBI:57972"/>
        <dbReference type="ChEBI" id="CHEBI:64479"/>
        <dbReference type="ChEBI" id="CHEBI:78846"/>
        <dbReference type="ChEBI" id="CHEBI:149468"/>
        <dbReference type="EC" id="2.3.1.47"/>
    </reaction>
</comment>
<evidence type="ECO:0000256" key="6">
    <source>
        <dbReference type="ARBA" id="ARBA00022679"/>
    </source>
</evidence>
<dbReference type="InterPro" id="IPR001917">
    <property type="entry name" value="Aminotrans_II_pyridoxalP_BS"/>
</dbReference>
<keyword evidence="6 14" id="KW-0808">Transferase</keyword>